<feature type="transmembrane region" description="Helical" evidence="1">
    <location>
        <begin position="72"/>
        <end position="103"/>
    </location>
</feature>
<name>A0A9D2JWR4_9BACT</name>
<protein>
    <recommendedName>
        <fullName evidence="4">Transmembrane protein</fullName>
    </recommendedName>
</protein>
<keyword evidence="1" id="KW-0472">Membrane</keyword>
<evidence type="ECO:0000256" key="1">
    <source>
        <dbReference type="SAM" id="Phobius"/>
    </source>
</evidence>
<feature type="transmembrane region" description="Helical" evidence="1">
    <location>
        <begin position="236"/>
        <end position="256"/>
    </location>
</feature>
<feature type="transmembrane region" description="Helical" evidence="1">
    <location>
        <begin position="204"/>
        <end position="224"/>
    </location>
</feature>
<dbReference type="Proteomes" id="UP000824055">
    <property type="component" value="Unassembled WGS sequence"/>
</dbReference>
<feature type="transmembrane region" description="Helical" evidence="1">
    <location>
        <begin position="262"/>
        <end position="281"/>
    </location>
</feature>
<accession>A0A9D2JWR4</accession>
<feature type="transmembrane region" description="Helical" evidence="1">
    <location>
        <begin position="155"/>
        <end position="175"/>
    </location>
</feature>
<proteinExistence type="predicted"/>
<evidence type="ECO:0008006" key="4">
    <source>
        <dbReference type="Google" id="ProtNLM"/>
    </source>
</evidence>
<dbReference type="AlphaFoldDB" id="A0A9D2JWR4"/>
<reference evidence="2" key="1">
    <citation type="journal article" date="2021" name="PeerJ">
        <title>Extensive microbial diversity within the chicken gut microbiome revealed by metagenomics and culture.</title>
        <authorList>
            <person name="Gilroy R."/>
            <person name="Ravi A."/>
            <person name="Getino M."/>
            <person name="Pursley I."/>
            <person name="Horton D.L."/>
            <person name="Alikhan N.F."/>
            <person name="Baker D."/>
            <person name="Gharbi K."/>
            <person name="Hall N."/>
            <person name="Watson M."/>
            <person name="Adriaenssens E.M."/>
            <person name="Foster-Nyarko E."/>
            <person name="Jarju S."/>
            <person name="Secka A."/>
            <person name="Antonio M."/>
            <person name="Oren A."/>
            <person name="Chaudhuri R.R."/>
            <person name="La Ragione R."/>
            <person name="Hildebrand F."/>
            <person name="Pallen M.J."/>
        </authorList>
    </citation>
    <scope>NUCLEOTIDE SEQUENCE</scope>
    <source>
        <strain evidence="2">ChiHecec3B27-8219</strain>
    </source>
</reference>
<feature type="transmembrane region" description="Helical" evidence="1">
    <location>
        <begin position="288"/>
        <end position="307"/>
    </location>
</feature>
<sequence length="312" mass="34925">MSHLLQGKAATSRLTLPLTIAYTALVWLAMVSLGITEWHEAALVWLAAILFTALNNREALLPFYSQSISCSFLMLSTLLFATCSSLSAAICALGFSAFLLILLPSYQDRRAPGTVYFAFIMLGVMSVYFIQVLCYLPFLWFVMRSKLMNLGSRSFFASLLGILTPYWFILGYLALTGNIMELPSYFQRTVAFGPLLQYTSLSPWQLATMGMTVILGGVSIIYFLHTSYADKIRTRLLNETFTFLFFVTVVFLALQPGFYEELMAIMVVFVSPLAGRLFALSHTKLSNIFYIASIAIYAIYTILALWMSSMSS</sequence>
<dbReference type="EMBL" id="DXBE01000073">
    <property type="protein sequence ID" value="HIZ70146.1"/>
    <property type="molecule type" value="Genomic_DNA"/>
</dbReference>
<feature type="transmembrane region" description="Helical" evidence="1">
    <location>
        <begin position="115"/>
        <end position="143"/>
    </location>
</feature>
<reference evidence="2" key="2">
    <citation type="submission" date="2021-04" db="EMBL/GenBank/DDBJ databases">
        <authorList>
            <person name="Gilroy R."/>
        </authorList>
    </citation>
    <scope>NUCLEOTIDE SEQUENCE</scope>
    <source>
        <strain evidence="2">ChiHecec3B27-8219</strain>
    </source>
</reference>
<organism evidence="2 3">
    <name type="scientific">Candidatus Prevotella avicola</name>
    <dbReference type="NCBI Taxonomy" id="2838738"/>
    <lineage>
        <taxon>Bacteria</taxon>
        <taxon>Pseudomonadati</taxon>
        <taxon>Bacteroidota</taxon>
        <taxon>Bacteroidia</taxon>
        <taxon>Bacteroidales</taxon>
        <taxon>Prevotellaceae</taxon>
        <taxon>Prevotella</taxon>
    </lineage>
</organism>
<keyword evidence="1" id="KW-1133">Transmembrane helix</keyword>
<evidence type="ECO:0000313" key="3">
    <source>
        <dbReference type="Proteomes" id="UP000824055"/>
    </source>
</evidence>
<comment type="caution">
    <text evidence="2">The sequence shown here is derived from an EMBL/GenBank/DDBJ whole genome shotgun (WGS) entry which is preliminary data.</text>
</comment>
<feature type="transmembrane region" description="Helical" evidence="1">
    <location>
        <begin position="14"/>
        <end position="35"/>
    </location>
</feature>
<gene>
    <name evidence="2" type="ORF">H9966_09800</name>
</gene>
<keyword evidence="1" id="KW-0812">Transmembrane</keyword>
<evidence type="ECO:0000313" key="2">
    <source>
        <dbReference type="EMBL" id="HIZ70146.1"/>
    </source>
</evidence>